<name>A0AAV7LKJ4_PLEWA</name>
<gene>
    <name evidence="1" type="ORF">NDU88_005227</name>
</gene>
<keyword evidence="2" id="KW-1185">Reference proteome</keyword>
<reference evidence="1" key="1">
    <citation type="journal article" date="2022" name="bioRxiv">
        <title>Sequencing and chromosome-scale assembly of the giantPleurodeles waltlgenome.</title>
        <authorList>
            <person name="Brown T."/>
            <person name="Elewa A."/>
            <person name="Iarovenko S."/>
            <person name="Subramanian E."/>
            <person name="Araus A.J."/>
            <person name="Petzold A."/>
            <person name="Susuki M."/>
            <person name="Suzuki K.-i.T."/>
            <person name="Hayashi T."/>
            <person name="Toyoda A."/>
            <person name="Oliveira C."/>
            <person name="Osipova E."/>
            <person name="Leigh N.D."/>
            <person name="Simon A."/>
            <person name="Yun M.H."/>
        </authorList>
    </citation>
    <scope>NUCLEOTIDE SEQUENCE</scope>
    <source>
        <strain evidence="1">20211129_DDA</strain>
        <tissue evidence="1">Liver</tissue>
    </source>
</reference>
<comment type="caution">
    <text evidence="1">The sequence shown here is derived from an EMBL/GenBank/DDBJ whole genome shotgun (WGS) entry which is preliminary data.</text>
</comment>
<proteinExistence type="predicted"/>
<protein>
    <submittedName>
        <fullName evidence="1">Uncharacterized protein</fullName>
    </submittedName>
</protein>
<dbReference type="EMBL" id="JANPWB010000015">
    <property type="protein sequence ID" value="KAJ1092115.1"/>
    <property type="molecule type" value="Genomic_DNA"/>
</dbReference>
<organism evidence="1 2">
    <name type="scientific">Pleurodeles waltl</name>
    <name type="common">Iberian ribbed newt</name>
    <dbReference type="NCBI Taxonomy" id="8319"/>
    <lineage>
        <taxon>Eukaryota</taxon>
        <taxon>Metazoa</taxon>
        <taxon>Chordata</taxon>
        <taxon>Craniata</taxon>
        <taxon>Vertebrata</taxon>
        <taxon>Euteleostomi</taxon>
        <taxon>Amphibia</taxon>
        <taxon>Batrachia</taxon>
        <taxon>Caudata</taxon>
        <taxon>Salamandroidea</taxon>
        <taxon>Salamandridae</taxon>
        <taxon>Pleurodelinae</taxon>
        <taxon>Pleurodeles</taxon>
    </lineage>
</organism>
<evidence type="ECO:0000313" key="1">
    <source>
        <dbReference type="EMBL" id="KAJ1092115.1"/>
    </source>
</evidence>
<dbReference type="Proteomes" id="UP001066276">
    <property type="component" value="Chromosome 11"/>
</dbReference>
<accession>A0AAV7LKJ4</accession>
<dbReference type="AlphaFoldDB" id="A0AAV7LKJ4"/>
<evidence type="ECO:0000313" key="2">
    <source>
        <dbReference type="Proteomes" id="UP001066276"/>
    </source>
</evidence>
<sequence length="118" mass="13560">MLMAVRRDMEGKVVNKEFRQVPFGPVEGLVAEWRHQRNREKKEGKVPFGPVEGLVAEWLRQRNREKKEDKGRFLWGCFSNLRGSLGGAEKELGHTLCPVEGEVKRQGPLIPEFCLLCK</sequence>